<gene>
    <name evidence="7" type="ORF">SGLAU_16055</name>
</gene>
<keyword evidence="1" id="KW-0805">Transcription regulation</keyword>
<dbReference type="PROSITE" id="PS50977">
    <property type="entry name" value="HTH_TETR_2"/>
    <property type="match status" value="1"/>
</dbReference>
<dbReference type="Proteomes" id="UP000029482">
    <property type="component" value="Chromosome"/>
</dbReference>
<dbReference type="InterPro" id="IPR036271">
    <property type="entry name" value="Tet_transcr_reg_TetR-rel_C_sf"/>
</dbReference>
<organism evidence="7 8">
    <name type="scientific">Streptomyces glaucescens</name>
    <dbReference type="NCBI Taxonomy" id="1907"/>
    <lineage>
        <taxon>Bacteria</taxon>
        <taxon>Bacillati</taxon>
        <taxon>Actinomycetota</taxon>
        <taxon>Actinomycetes</taxon>
        <taxon>Kitasatosporales</taxon>
        <taxon>Streptomycetaceae</taxon>
        <taxon>Streptomyces</taxon>
    </lineage>
</organism>
<keyword evidence="8" id="KW-1185">Reference proteome</keyword>
<dbReference type="InterPro" id="IPR050109">
    <property type="entry name" value="HTH-type_TetR-like_transc_reg"/>
</dbReference>
<evidence type="ECO:0000256" key="1">
    <source>
        <dbReference type="ARBA" id="ARBA00023015"/>
    </source>
</evidence>
<proteinExistence type="predicted"/>
<dbReference type="Pfam" id="PF00440">
    <property type="entry name" value="TetR_N"/>
    <property type="match status" value="1"/>
</dbReference>
<dbReference type="HOGENOM" id="CLU_069356_40_0_11"/>
<dbReference type="GO" id="GO:0003700">
    <property type="term" value="F:DNA-binding transcription factor activity"/>
    <property type="evidence" value="ECO:0007669"/>
    <property type="project" value="TreeGrafter"/>
</dbReference>
<name>A0A089X7K5_STRGA</name>
<evidence type="ECO:0000256" key="2">
    <source>
        <dbReference type="ARBA" id="ARBA00023125"/>
    </source>
</evidence>
<dbReference type="PANTHER" id="PTHR30055:SF220">
    <property type="entry name" value="TETR-FAMILY REGULATORY PROTEIN"/>
    <property type="match status" value="1"/>
</dbReference>
<evidence type="ECO:0000256" key="4">
    <source>
        <dbReference type="PROSITE-ProRule" id="PRU00335"/>
    </source>
</evidence>
<dbReference type="EMBL" id="CP009438">
    <property type="protein sequence ID" value="AIR99193.1"/>
    <property type="molecule type" value="Genomic_DNA"/>
</dbReference>
<dbReference type="SUPFAM" id="SSF46689">
    <property type="entry name" value="Homeodomain-like"/>
    <property type="match status" value="1"/>
</dbReference>
<evidence type="ECO:0000256" key="3">
    <source>
        <dbReference type="ARBA" id="ARBA00023163"/>
    </source>
</evidence>
<dbReference type="STRING" id="1907.SGLAU_16055"/>
<dbReference type="SUPFAM" id="SSF48498">
    <property type="entry name" value="Tetracyclin repressor-like, C-terminal domain"/>
    <property type="match status" value="1"/>
</dbReference>
<accession>A0A089X7K5</accession>
<evidence type="ECO:0000313" key="8">
    <source>
        <dbReference type="Proteomes" id="UP000029482"/>
    </source>
</evidence>
<dbReference type="GO" id="GO:0000976">
    <property type="term" value="F:transcription cis-regulatory region binding"/>
    <property type="evidence" value="ECO:0007669"/>
    <property type="project" value="TreeGrafter"/>
</dbReference>
<keyword evidence="2 4" id="KW-0238">DNA-binding</keyword>
<dbReference type="Pfam" id="PF13305">
    <property type="entry name" value="TetR_C_33"/>
    <property type="match status" value="1"/>
</dbReference>
<dbReference type="InterPro" id="IPR009057">
    <property type="entry name" value="Homeodomain-like_sf"/>
</dbReference>
<feature type="domain" description="HTH tetR-type" evidence="6">
    <location>
        <begin position="26"/>
        <end position="86"/>
    </location>
</feature>
<dbReference type="InterPro" id="IPR001647">
    <property type="entry name" value="HTH_TetR"/>
</dbReference>
<evidence type="ECO:0000259" key="6">
    <source>
        <dbReference type="PROSITE" id="PS50977"/>
    </source>
</evidence>
<feature type="DNA-binding region" description="H-T-H motif" evidence="4">
    <location>
        <begin position="49"/>
        <end position="68"/>
    </location>
</feature>
<dbReference type="eggNOG" id="COG1309">
    <property type="taxonomic scope" value="Bacteria"/>
</dbReference>
<sequence length="213" mass="22936">MLSMTTSSYDEPMHQPEGNSRPYHHGDLRAALLSAAERTLRTKGATALSLRELARDLGVSHAAPGRHFKDKQALLDALALTGFQRMAAALDAADDPALPLESRLTALARAYLGFTVDNPALLELMYARKHDPDIPARLATAIARTKEPLFRIITDAQRRGEIVPGDPEHIVLLAGASLHGVASLTATGHLPPESALTGVGELIHHLLHGLRPR</sequence>
<evidence type="ECO:0000313" key="7">
    <source>
        <dbReference type="EMBL" id="AIR99193.1"/>
    </source>
</evidence>
<evidence type="ECO:0000256" key="5">
    <source>
        <dbReference type="SAM" id="MobiDB-lite"/>
    </source>
</evidence>
<dbReference type="PANTHER" id="PTHR30055">
    <property type="entry name" value="HTH-TYPE TRANSCRIPTIONAL REGULATOR RUTR"/>
    <property type="match status" value="1"/>
</dbReference>
<keyword evidence="3" id="KW-0804">Transcription</keyword>
<reference evidence="8" key="1">
    <citation type="journal article" date="2015" name="J. Biotechnol.">
        <title>Complete genome sequence of the actinobacterium Streptomyces glaucescens GLA.O (DSM 40922) consisting of a linear chromosome and one linear plasmid.</title>
        <authorList>
            <person name="Ortseifen V."/>
            <person name="Winkler A."/>
            <person name="Albersmeier A."/>
            <person name="Wendler S."/>
            <person name="Puhler A."/>
            <person name="Kalinowski J."/>
            <person name="Ruckert C."/>
        </authorList>
    </citation>
    <scope>NUCLEOTIDE SEQUENCE [LARGE SCALE GENOMIC DNA]</scope>
    <source>
        <strain evidence="8">DSM 40922 / GLA O</strain>
    </source>
</reference>
<dbReference type="AlphaFoldDB" id="A0A089X7K5"/>
<feature type="region of interest" description="Disordered" evidence="5">
    <location>
        <begin position="1"/>
        <end position="25"/>
    </location>
</feature>
<protein>
    <submittedName>
        <fullName evidence="7">TetR family transcriptional regulator</fullName>
    </submittedName>
</protein>
<dbReference type="KEGG" id="sgu:SGLAU_16055"/>
<dbReference type="Gene3D" id="1.10.357.10">
    <property type="entry name" value="Tetracycline Repressor, domain 2"/>
    <property type="match status" value="1"/>
</dbReference>
<dbReference type="InterPro" id="IPR025996">
    <property type="entry name" value="MT1864/Rv1816-like_C"/>
</dbReference>